<dbReference type="Gene3D" id="3.60.21.10">
    <property type="match status" value="1"/>
</dbReference>
<name>A0A1I5D5H0_9NEIS</name>
<dbReference type="EMBL" id="FOVE01000023">
    <property type="protein sequence ID" value="SFN94450.1"/>
    <property type="molecule type" value="Genomic_DNA"/>
</dbReference>
<dbReference type="STRING" id="83765.SAMN05660284_02577"/>
<evidence type="ECO:0000259" key="1">
    <source>
        <dbReference type="Pfam" id="PF00149"/>
    </source>
</evidence>
<feature type="domain" description="Calcineurin-like phosphoesterase" evidence="1">
    <location>
        <begin position="319"/>
        <end position="466"/>
    </location>
</feature>
<sequence>MVDPRKNAAKSGSPKENSLCAAAAYQKASTNIDPKCPDCADKAEMQAVILYPALGTPHVAPDTDEKIRLFLIVEDKCVQEFGINGAEAPFAWYYINTHLRILPFKDAHKTSADLTGKKLYSSPAAAKAGIQVWYKGPHGSEPAGGCGLGWKDRLVSHDGLFLANIRKSAVNLFVHGVISHGLDGVNPLIAAHKKAPQVCDTTNHPLRHLFEIELDFKGLTLPPQPDTMYTLAWMVTCVYKRVTEAFGGRKVSHWEHQDKLVYDFFAQMQEKKQHFAKPFIFDLGKLSPDKWPKQKETEAGRIKPFHPFIFRKQRTFLDIGHLTDPHISCRQFALAMADAAILEGTSSPIGPKLTNGLVATQALFDKFQSGPDKVDAIFMTGDLIDFNRNLAPGKVTGKSPKDQWEHYNLAGNLDVPDYYPRGLDDMLVYSLIKRAYDHNLPVFMVTGNHEAYDEPFGISPRVNSYSAKLAARPSSRAKTVSDALKAATRVQPSGGLRDYDPNQAKGKIHFSKIPDLSIRRANAGIPADHNLTIYEACLIYGPTFPQTMQGWDFMPDNFDWFFTLFTPLADFSVAYNGQRLTGLEWGNAERMLEGSYIPDGLLPRANEAMSDDQLALLSAVCEKNANQHLLFTHFTAVSFNQYKPFSKSDVWGVNKLSDKETYGTFVLGRKALFKWVDQDKITGHFSGHSHRTGAYKVKLDEEDEDNQTLEVEARDPAKQKANPDTKYWVGTNCGGMGVQSLEGELNGWNLMPPAGYLIEGYNSRASKVVTATEKRNAQPRFCVALDYMQFVEEKKIIAWNFLTGPRMNYTASATQVEGITMTVENVHHAKPFIRGVTFYVWDSQYKIFMDYSITIDSGSRQRDTLRYNCSHANPTGLLAALQASKPAFVKVEFNHGLAKVTAKDGANLYNQFNFDDPWIYRVRPITLEETVEVSFDPNGEFPDWKWLWGAYRDSGRYIDPKIVTDKRSAHR</sequence>
<protein>
    <submittedName>
        <fullName evidence="2">Calcineurin-like phosphoesterase</fullName>
    </submittedName>
</protein>
<proteinExistence type="predicted"/>
<evidence type="ECO:0000313" key="3">
    <source>
        <dbReference type="Proteomes" id="UP000242869"/>
    </source>
</evidence>
<dbReference type="SUPFAM" id="SSF56300">
    <property type="entry name" value="Metallo-dependent phosphatases"/>
    <property type="match status" value="1"/>
</dbReference>
<keyword evidence="3" id="KW-1185">Reference proteome</keyword>
<organism evidence="2 3">
    <name type="scientific">Formivibrio citricus</name>
    <dbReference type="NCBI Taxonomy" id="83765"/>
    <lineage>
        <taxon>Bacteria</taxon>
        <taxon>Pseudomonadati</taxon>
        <taxon>Pseudomonadota</taxon>
        <taxon>Betaproteobacteria</taxon>
        <taxon>Neisseriales</taxon>
        <taxon>Chitinibacteraceae</taxon>
        <taxon>Formivibrio</taxon>
    </lineage>
</organism>
<reference evidence="3" key="1">
    <citation type="submission" date="2016-10" db="EMBL/GenBank/DDBJ databases">
        <authorList>
            <person name="Varghese N."/>
            <person name="Submissions S."/>
        </authorList>
    </citation>
    <scope>NUCLEOTIDE SEQUENCE [LARGE SCALE GENOMIC DNA]</scope>
    <source>
        <strain evidence="3">DSM 6150</strain>
    </source>
</reference>
<dbReference type="AlphaFoldDB" id="A0A1I5D5H0"/>
<gene>
    <name evidence="2" type="ORF">SAMN05660284_02577</name>
</gene>
<evidence type="ECO:0000313" key="2">
    <source>
        <dbReference type="EMBL" id="SFN94450.1"/>
    </source>
</evidence>
<dbReference type="Proteomes" id="UP000242869">
    <property type="component" value="Unassembled WGS sequence"/>
</dbReference>
<accession>A0A1I5D5H0</accession>
<dbReference type="Pfam" id="PF00149">
    <property type="entry name" value="Metallophos"/>
    <property type="match status" value="1"/>
</dbReference>
<dbReference type="GO" id="GO:0016787">
    <property type="term" value="F:hydrolase activity"/>
    <property type="evidence" value="ECO:0007669"/>
    <property type="project" value="InterPro"/>
</dbReference>
<dbReference type="InterPro" id="IPR029052">
    <property type="entry name" value="Metallo-depent_PP-like"/>
</dbReference>
<dbReference type="InterPro" id="IPR004843">
    <property type="entry name" value="Calcineurin-like_PHP"/>
</dbReference>